<name>A0A8D2FDR6_THEGE</name>
<evidence type="ECO:0000313" key="2">
    <source>
        <dbReference type="Ensembl" id="ENSTGEP00000020841.1"/>
    </source>
</evidence>
<sequence length="85" mass="10114">MHLRHKQSEGKWPKQQPRFDRPALQLRHQESSGYRQPLREPLCQAARAILTFKCTIDFEELVQISYVHSYMYILESVLINSLIPF</sequence>
<proteinExistence type="predicted"/>
<evidence type="ECO:0000256" key="1">
    <source>
        <dbReference type="SAM" id="MobiDB-lite"/>
    </source>
</evidence>
<dbReference type="Ensembl" id="ENSTGET00000024829.1">
    <property type="protein sequence ID" value="ENSTGEP00000020841.1"/>
    <property type="gene ID" value="ENSTGEG00000016782.1"/>
</dbReference>
<reference evidence="2" key="2">
    <citation type="submission" date="2025-08" db="UniProtKB">
        <authorList>
            <consortium name="Ensembl"/>
        </authorList>
    </citation>
    <scope>IDENTIFICATION</scope>
</reference>
<dbReference type="Proteomes" id="UP000694411">
    <property type="component" value="Chromosome 5"/>
</dbReference>
<keyword evidence="3" id="KW-1185">Reference proteome</keyword>
<accession>A0A8D2FDR6</accession>
<evidence type="ECO:0000313" key="3">
    <source>
        <dbReference type="Proteomes" id="UP000694411"/>
    </source>
</evidence>
<feature type="region of interest" description="Disordered" evidence="1">
    <location>
        <begin position="1"/>
        <end position="22"/>
    </location>
</feature>
<protein>
    <submittedName>
        <fullName evidence="2">Uncharacterized protein</fullName>
    </submittedName>
</protein>
<dbReference type="AlphaFoldDB" id="A0A8D2FDR6"/>
<feature type="compositionally biased region" description="Basic and acidic residues" evidence="1">
    <location>
        <begin position="1"/>
        <end position="21"/>
    </location>
</feature>
<organism evidence="2 3">
    <name type="scientific">Theropithecus gelada</name>
    <name type="common">Gelada baboon</name>
    <dbReference type="NCBI Taxonomy" id="9565"/>
    <lineage>
        <taxon>Eukaryota</taxon>
        <taxon>Metazoa</taxon>
        <taxon>Chordata</taxon>
        <taxon>Craniata</taxon>
        <taxon>Vertebrata</taxon>
        <taxon>Euteleostomi</taxon>
        <taxon>Mammalia</taxon>
        <taxon>Eutheria</taxon>
        <taxon>Euarchontoglires</taxon>
        <taxon>Primates</taxon>
        <taxon>Haplorrhini</taxon>
        <taxon>Catarrhini</taxon>
        <taxon>Cercopithecidae</taxon>
        <taxon>Cercopithecinae</taxon>
        <taxon>Theropithecus</taxon>
    </lineage>
</organism>
<reference evidence="2" key="1">
    <citation type="submission" date="2018-05" db="EMBL/GenBank/DDBJ databases">
        <title>Whole genome of Theropithecus gelada.</title>
        <authorList>
            <person name="Chiou K.L."/>
            <person name="Snyder-Mackler N."/>
        </authorList>
    </citation>
    <scope>NUCLEOTIDE SEQUENCE [LARGE SCALE GENOMIC DNA]</scope>
</reference>
<reference evidence="2" key="3">
    <citation type="submission" date="2025-09" db="UniProtKB">
        <authorList>
            <consortium name="Ensembl"/>
        </authorList>
    </citation>
    <scope>IDENTIFICATION</scope>
</reference>